<dbReference type="AlphaFoldDB" id="A0A7C9K951"/>
<name>A0A7C9K951_9BACT</name>
<gene>
    <name evidence="2" type="ORF">D1639_00060</name>
</gene>
<feature type="region of interest" description="Disordered" evidence="1">
    <location>
        <begin position="1"/>
        <end position="21"/>
    </location>
</feature>
<accession>A0A7C9K951</accession>
<reference evidence="2" key="1">
    <citation type="submission" date="2018-08" db="EMBL/GenBank/DDBJ databases">
        <title>Murine metabolic-syndrome-specific gut microbial biobank.</title>
        <authorList>
            <person name="Liu C."/>
        </authorList>
    </citation>
    <scope>NUCLEOTIDE SEQUENCE [LARGE SCALE GENOMIC DNA]</scope>
    <source>
        <strain evidence="2">Z82</strain>
    </source>
</reference>
<comment type="caution">
    <text evidence="2">The sequence shown here is derived from an EMBL/GenBank/DDBJ whole genome shotgun (WGS) entry which is preliminary data.</text>
</comment>
<proteinExistence type="predicted"/>
<dbReference type="EMBL" id="QWKH01000001">
    <property type="protein sequence ID" value="NBI33453.1"/>
    <property type="molecule type" value="Genomic_DNA"/>
</dbReference>
<feature type="compositionally biased region" description="Basic residues" evidence="1">
    <location>
        <begin position="8"/>
        <end position="19"/>
    </location>
</feature>
<organism evidence="2">
    <name type="scientific">Muribaculaceae bacterium Z82</name>
    <dbReference type="NCBI Taxonomy" id="2304548"/>
    <lineage>
        <taxon>Bacteria</taxon>
        <taxon>Pseudomonadati</taxon>
        <taxon>Bacteroidota</taxon>
        <taxon>Bacteroidia</taxon>
        <taxon>Bacteroidales</taxon>
        <taxon>Muribaculaceae</taxon>
    </lineage>
</organism>
<evidence type="ECO:0000256" key="1">
    <source>
        <dbReference type="SAM" id="MobiDB-lite"/>
    </source>
</evidence>
<protein>
    <submittedName>
        <fullName evidence="2">Uncharacterized protein</fullName>
    </submittedName>
</protein>
<sequence length="83" mass="8929">MMQLVKRASGHPARRKSRRPLLQLQHVPDSRMQTAMASATIGRQALARPSTGAAITRATMAAAVAMRTLTTMAFVTVGKRVLA</sequence>
<evidence type="ECO:0000313" key="2">
    <source>
        <dbReference type="EMBL" id="NBI33453.1"/>
    </source>
</evidence>